<proteinExistence type="predicted"/>
<keyword evidence="2" id="KW-1185">Reference proteome</keyword>
<sequence length="82" mass="9404">MSLGVPASYKGRKFVKRSRMSMLRNMDTDRGCNDPDLKQEAEKQFVYFLVSSKDTFLGSSDSKLAQVHKNQLNPHVFPFSFI</sequence>
<dbReference type="Proteomes" id="UP001396334">
    <property type="component" value="Unassembled WGS sequence"/>
</dbReference>
<reference evidence="1 2" key="1">
    <citation type="journal article" date="2024" name="G3 (Bethesda)">
        <title>Genome assembly of Hibiscus sabdariffa L. provides insights into metabolisms of medicinal natural products.</title>
        <authorList>
            <person name="Kim T."/>
        </authorList>
    </citation>
    <scope>NUCLEOTIDE SEQUENCE [LARGE SCALE GENOMIC DNA]</scope>
    <source>
        <strain evidence="1">TK-2024</strain>
        <tissue evidence="1">Old leaves</tissue>
    </source>
</reference>
<comment type="caution">
    <text evidence="1">The sequence shown here is derived from an EMBL/GenBank/DDBJ whole genome shotgun (WGS) entry which is preliminary data.</text>
</comment>
<dbReference type="EMBL" id="JBBPBN010000052">
    <property type="protein sequence ID" value="KAK8991669.1"/>
    <property type="molecule type" value="Genomic_DNA"/>
</dbReference>
<organism evidence="1 2">
    <name type="scientific">Hibiscus sabdariffa</name>
    <name type="common">roselle</name>
    <dbReference type="NCBI Taxonomy" id="183260"/>
    <lineage>
        <taxon>Eukaryota</taxon>
        <taxon>Viridiplantae</taxon>
        <taxon>Streptophyta</taxon>
        <taxon>Embryophyta</taxon>
        <taxon>Tracheophyta</taxon>
        <taxon>Spermatophyta</taxon>
        <taxon>Magnoliopsida</taxon>
        <taxon>eudicotyledons</taxon>
        <taxon>Gunneridae</taxon>
        <taxon>Pentapetalae</taxon>
        <taxon>rosids</taxon>
        <taxon>malvids</taxon>
        <taxon>Malvales</taxon>
        <taxon>Malvaceae</taxon>
        <taxon>Malvoideae</taxon>
        <taxon>Hibiscus</taxon>
    </lineage>
</organism>
<name>A0ABR2PTS6_9ROSI</name>
<accession>A0ABR2PTS6</accession>
<evidence type="ECO:0000313" key="1">
    <source>
        <dbReference type="EMBL" id="KAK8991669.1"/>
    </source>
</evidence>
<gene>
    <name evidence="1" type="ORF">V6N11_062672</name>
</gene>
<protein>
    <submittedName>
        <fullName evidence="1">Uncharacterized protein</fullName>
    </submittedName>
</protein>
<evidence type="ECO:0000313" key="2">
    <source>
        <dbReference type="Proteomes" id="UP001396334"/>
    </source>
</evidence>